<dbReference type="AlphaFoldDB" id="A0A916V1N1"/>
<dbReference type="RefSeq" id="WP_188848685.1">
    <property type="nucleotide sequence ID" value="NZ_BMJJ01000001.1"/>
</dbReference>
<organism evidence="7 8">
    <name type="scientific">Aureimonas glaciei</name>
    <dbReference type="NCBI Taxonomy" id="1776957"/>
    <lineage>
        <taxon>Bacteria</taxon>
        <taxon>Pseudomonadati</taxon>
        <taxon>Pseudomonadota</taxon>
        <taxon>Alphaproteobacteria</taxon>
        <taxon>Hyphomicrobiales</taxon>
        <taxon>Aurantimonadaceae</taxon>
        <taxon>Aureimonas</taxon>
    </lineage>
</organism>
<dbReference type="SUPFAM" id="SSF56059">
    <property type="entry name" value="Glutathione synthetase ATP-binding domain-like"/>
    <property type="match status" value="1"/>
</dbReference>
<gene>
    <name evidence="7" type="ORF">GCM10011335_02060</name>
</gene>
<dbReference type="Gene3D" id="3.40.50.261">
    <property type="entry name" value="Succinyl-CoA synthetase domains"/>
    <property type="match status" value="2"/>
</dbReference>
<dbReference type="Gene3D" id="3.30.470.20">
    <property type="entry name" value="ATP-grasp fold, B domain"/>
    <property type="match status" value="1"/>
</dbReference>
<evidence type="ECO:0000256" key="3">
    <source>
        <dbReference type="ARBA" id="ARBA00022741"/>
    </source>
</evidence>
<dbReference type="Pfam" id="PF13380">
    <property type="entry name" value="CoA_binding_2"/>
    <property type="match status" value="1"/>
</dbReference>
<dbReference type="SUPFAM" id="SSF51735">
    <property type="entry name" value="NAD(P)-binding Rossmann-fold domains"/>
    <property type="match status" value="1"/>
</dbReference>
<keyword evidence="2" id="KW-0436">Ligase</keyword>
<reference evidence="7" key="1">
    <citation type="journal article" date="2014" name="Int. J. Syst. Evol. Microbiol.">
        <title>Complete genome sequence of Corynebacterium casei LMG S-19264T (=DSM 44701T), isolated from a smear-ripened cheese.</title>
        <authorList>
            <consortium name="US DOE Joint Genome Institute (JGI-PGF)"/>
            <person name="Walter F."/>
            <person name="Albersmeier A."/>
            <person name="Kalinowski J."/>
            <person name="Ruckert C."/>
        </authorList>
    </citation>
    <scope>NUCLEOTIDE SEQUENCE</scope>
    <source>
        <strain evidence="7">CGMCC 1.15493</strain>
    </source>
</reference>
<evidence type="ECO:0000256" key="4">
    <source>
        <dbReference type="ARBA" id="ARBA00022840"/>
    </source>
</evidence>
<dbReference type="GO" id="GO:0016874">
    <property type="term" value="F:ligase activity"/>
    <property type="evidence" value="ECO:0007669"/>
    <property type="project" value="UniProtKB-KW"/>
</dbReference>
<accession>A0A916V1N1</accession>
<dbReference type="PROSITE" id="PS51186">
    <property type="entry name" value="GNAT"/>
    <property type="match status" value="1"/>
</dbReference>
<dbReference type="FunFam" id="3.30.1490.20:FF:000020">
    <property type="entry name" value="Protein lysine acetyltransferase"/>
    <property type="match status" value="1"/>
</dbReference>
<name>A0A916V1N1_9HYPH</name>
<evidence type="ECO:0000256" key="2">
    <source>
        <dbReference type="ARBA" id="ARBA00022598"/>
    </source>
</evidence>
<dbReference type="Pfam" id="PF13607">
    <property type="entry name" value="Succ_CoA_lig"/>
    <property type="match status" value="1"/>
</dbReference>
<dbReference type="InterPro" id="IPR032875">
    <property type="entry name" value="Succ_CoA_lig_flav_dom"/>
</dbReference>
<protein>
    <submittedName>
        <fullName evidence="7">GCN5 family N-acetyltransferase</fullName>
    </submittedName>
</protein>
<keyword evidence="8" id="KW-1185">Reference proteome</keyword>
<dbReference type="PANTHER" id="PTHR43334">
    <property type="entry name" value="ACETATE--COA LIGASE [ADP-FORMING]"/>
    <property type="match status" value="1"/>
</dbReference>
<dbReference type="InterPro" id="IPR013815">
    <property type="entry name" value="ATP_grasp_subdomain_1"/>
</dbReference>
<evidence type="ECO:0000256" key="1">
    <source>
        <dbReference type="ARBA" id="ARBA00022532"/>
    </source>
</evidence>
<dbReference type="Pfam" id="PF13549">
    <property type="entry name" value="ATP-grasp_5"/>
    <property type="match status" value="1"/>
</dbReference>
<evidence type="ECO:0000256" key="5">
    <source>
        <dbReference type="ARBA" id="ARBA00060888"/>
    </source>
</evidence>
<dbReference type="InterPro" id="IPR003781">
    <property type="entry name" value="CoA-bd"/>
</dbReference>
<dbReference type="GO" id="GO:0005524">
    <property type="term" value="F:ATP binding"/>
    <property type="evidence" value="ECO:0007669"/>
    <property type="project" value="UniProtKB-KW"/>
</dbReference>
<dbReference type="Proteomes" id="UP000613160">
    <property type="component" value="Unassembled WGS sequence"/>
</dbReference>
<keyword evidence="1" id="KW-0816">Tricarboxylic acid cycle</keyword>
<proteinExistence type="inferred from homology"/>
<keyword evidence="4" id="KW-0067">ATP-binding</keyword>
<evidence type="ECO:0000259" key="6">
    <source>
        <dbReference type="PROSITE" id="PS51186"/>
    </source>
</evidence>
<dbReference type="PANTHER" id="PTHR43334:SF1">
    <property type="entry name" value="3-HYDROXYPROPIONATE--COA LIGASE [ADP-FORMING]"/>
    <property type="match status" value="1"/>
</dbReference>
<comment type="caution">
    <text evidence="7">The sequence shown here is derived from an EMBL/GenBank/DDBJ whole genome shotgun (WGS) entry which is preliminary data.</text>
</comment>
<dbReference type="CDD" id="cd04301">
    <property type="entry name" value="NAT_SF"/>
    <property type="match status" value="1"/>
</dbReference>
<dbReference type="InterPro" id="IPR016102">
    <property type="entry name" value="Succinyl-CoA_synth-like"/>
</dbReference>
<dbReference type="Gene3D" id="3.40.630.30">
    <property type="match status" value="1"/>
</dbReference>
<dbReference type="InterPro" id="IPR000182">
    <property type="entry name" value="GNAT_dom"/>
</dbReference>
<evidence type="ECO:0000313" key="7">
    <source>
        <dbReference type="EMBL" id="GGD02927.1"/>
    </source>
</evidence>
<dbReference type="EMBL" id="BMJJ01000001">
    <property type="protein sequence ID" value="GGD02927.1"/>
    <property type="molecule type" value="Genomic_DNA"/>
</dbReference>
<keyword evidence="3" id="KW-0547">Nucleotide-binding</keyword>
<comment type="similarity">
    <text evidence="5">In the N-terminal section; belongs to the acetate CoA ligase alpha subunit family.</text>
</comment>
<dbReference type="SUPFAM" id="SSF52210">
    <property type="entry name" value="Succinyl-CoA synthetase domains"/>
    <property type="match status" value="2"/>
</dbReference>
<dbReference type="GO" id="GO:0006099">
    <property type="term" value="P:tricarboxylic acid cycle"/>
    <property type="evidence" value="ECO:0007669"/>
    <property type="project" value="UniProtKB-KW"/>
</dbReference>
<sequence>MTIRHLDALFQPRAIALIGPAPGGSPIGEVLARNLLESGFKGPILPVDAARQAIRSVLTYASVADLPLTPDLAVIAAPAAEVPGLVAALGGRGCRAAVVISSGFGEDGDAAGLALRQAMLDAARPHLLRIVGPNCLGLMSPAAGLNASIAPRAPLPGSIAFLTQSGVVATSVLDWAAARGIGFSHVVSLGGMSDVDFGDLLDFLESDPHTRTILLYVEQLTAARKFLSAARIAARTKPVVVVKAGRGSDTGAAAPGDAAPSADAVYDAAFRRAGMLRVDTLDELFQAVATLSSGLRVRGNRLAIVTNGAGLGVIAADAVARSGARLADLGPGGPDGPGDRGGRGNPVDILAGADAGRYRAAIEAIHAGDAADAILVLNGPTALADRVAAAEAVAETPSVARRPLLTCWLGGDSALAPRRLFDTRRIATYETPERAIAAFVQLDEYRRNQELLMETPVAEGFAIDRARAEAIVAEALAEHRLVLTGPEALELLAAFAIPVIRTIVARTPVEACAAATAIGLPVALKILSRDITHKSDVGGVHLAIASLPMVRQAAEDMLDLVRQRAPEARIDGFIVQPMMRRGATELVLGISEDAIFGPVLSFGEGGTAAEVIGDHVVGLPPLNDVLARDMISRTRVSRLLAGYRDHPRADLAAVASTLVKLSQLAAELPAVTQLEINPLRADAEGVVALDARVVLRRPETVRPLPAIRPYPRRLAHAAVTKRGIAYDIRPIRPDDEAAIVDMLQRSSRDDVRLRFFAPRSDFGHSFAARLTQVDYDREMAFVALEPGSADISGVVRLIAAPDNDKGEFAVMVRSDLKGTGLGSLLMTEILRYARERGIGRVEGEVLRENTSMLRLVRSLGFTVQASADDSSVVHVATSAVPFTASEPEKK</sequence>
<dbReference type="GO" id="GO:0016747">
    <property type="term" value="F:acyltransferase activity, transferring groups other than amino-acyl groups"/>
    <property type="evidence" value="ECO:0007669"/>
    <property type="project" value="InterPro"/>
</dbReference>
<evidence type="ECO:0000313" key="8">
    <source>
        <dbReference type="Proteomes" id="UP000613160"/>
    </source>
</evidence>
<dbReference type="Gene3D" id="3.40.50.720">
    <property type="entry name" value="NAD(P)-binding Rossmann-like Domain"/>
    <property type="match status" value="1"/>
</dbReference>
<dbReference type="InterPro" id="IPR016181">
    <property type="entry name" value="Acyl_CoA_acyltransferase"/>
</dbReference>
<dbReference type="InterPro" id="IPR036291">
    <property type="entry name" value="NAD(P)-bd_dom_sf"/>
</dbReference>
<dbReference type="Pfam" id="PF13302">
    <property type="entry name" value="Acetyltransf_3"/>
    <property type="match status" value="1"/>
</dbReference>
<dbReference type="SUPFAM" id="SSF55729">
    <property type="entry name" value="Acyl-CoA N-acyltransferases (Nat)"/>
    <property type="match status" value="1"/>
</dbReference>
<dbReference type="InterPro" id="IPR051538">
    <property type="entry name" value="Acyl-CoA_Synth/Transferase"/>
</dbReference>
<dbReference type="Gene3D" id="3.30.1490.20">
    <property type="entry name" value="ATP-grasp fold, A domain"/>
    <property type="match status" value="1"/>
</dbReference>
<feature type="domain" description="N-acetyltransferase" evidence="6">
    <location>
        <begin position="726"/>
        <end position="887"/>
    </location>
</feature>
<reference evidence="7" key="2">
    <citation type="submission" date="2020-09" db="EMBL/GenBank/DDBJ databases">
        <authorList>
            <person name="Sun Q."/>
            <person name="Zhou Y."/>
        </authorList>
    </citation>
    <scope>NUCLEOTIDE SEQUENCE</scope>
    <source>
        <strain evidence="7">CGMCC 1.15493</strain>
    </source>
</reference>
<dbReference type="SMART" id="SM00881">
    <property type="entry name" value="CoA_binding"/>
    <property type="match status" value="1"/>
</dbReference>